<protein>
    <submittedName>
        <fullName evidence="6">Acid-CoA ligase</fullName>
    </submittedName>
</protein>
<evidence type="ECO:0000313" key="7">
    <source>
        <dbReference type="Proteomes" id="UP000196640"/>
    </source>
</evidence>
<feature type="domain" description="AMP-binding enzyme C-terminal" evidence="4">
    <location>
        <begin position="403"/>
        <end position="477"/>
    </location>
</feature>
<organism evidence="6 7">
    <name type="scientific">Haematobacter missouriensis</name>
    <dbReference type="NCBI Taxonomy" id="366616"/>
    <lineage>
        <taxon>Bacteria</taxon>
        <taxon>Pseudomonadati</taxon>
        <taxon>Pseudomonadota</taxon>
        <taxon>Alphaproteobacteria</taxon>
        <taxon>Rhodobacterales</taxon>
        <taxon>Paracoccaceae</taxon>
        <taxon>Haematobacter</taxon>
    </lineage>
</organism>
<name>A0A212AKT3_9RHOB</name>
<proteinExistence type="inferred from homology"/>
<dbReference type="AlphaFoldDB" id="A0A212AKT3"/>
<dbReference type="RefSeq" id="WP_035742858.1">
    <property type="nucleotide sequence ID" value="NZ_CALUEG010000049.1"/>
</dbReference>
<dbReference type="SUPFAM" id="SSF56801">
    <property type="entry name" value="Acetyl-CoA synthetase-like"/>
    <property type="match status" value="1"/>
</dbReference>
<evidence type="ECO:0000256" key="1">
    <source>
        <dbReference type="ARBA" id="ARBA00006432"/>
    </source>
</evidence>
<dbReference type="GO" id="GO:0031956">
    <property type="term" value="F:medium-chain fatty acid-CoA ligase activity"/>
    <property type="evidence" value="ECO:0007669"/>
    <property type="project" value="TreeGrafter"/>
</dbReference>
<keyword evidence="2 6" id="KW-0436">Ligase</keyword>
<comment type="similarity">
    <text evidence="1">Belongs to the ATP-dependent AMP-binding enzyme family.</text>
</comment>
<comment type="caution">
    <text evidence="6">The sequence shown here is derived from an EMBL/GenBank/DDBJ whole genome shotgun (WGS) entry which is preliminary data.</text>
</comment>
<dbReference type="InterPro" id="IPR045851">
    <property type="entry name" value="AMP-bd_C_sf"/>
</dbReference>
<dbReference type="Pfam" id="PF00501">
    <property type="entry name" value="AMP-binding"/>
    <property type="match status" value="1"/>
</dbReference>
<evidence type="ECO:0000259" key="3">
    <source>
        <dbReference type="Pfam" id="PF00501"/>
    </source>
</evidence>
<dbReference type="EMBL" id="NIPX01000029">
    <property type="protein sequence ID" value="OWJ82087.1"/>
    <property type="molecule type" value="Genomic_DNA"/>
</dbReference>
<reference evidence="7 8" key="1">
    <citation type="submission" date="2016-11" db="EMBL/GenBank/DDBJ databases">
        <title>Comparison of Traditional DNA-DNA Hybridization with In Silico Genomic Analysis.</title>
        <authorList>
            <person name="Nicholson A.C."/>
            <person name="Sammons S."/>
            <person name="Humrighouse B.W."/>
            <person name="Graziano J."/>
            <person name="Lasker B."/>
            <person name="Whitney A.M."/>
            <person name="Mcquiston J.R."/>
        </authorList>
    </citation>
    <scope>NUCLEOTIDE SEQUENCE [LARGE SCALE GENOMIC DNA]</scope>
    <source>
        <strain evidence="5 8">H1892</strain>
        <strain evidence="6 7">H2381</strain>
    </source>
</reference>
<dbReference type="InterPro" id="IPR042099">
    <property type="entry name" value="ANL_N_sf"/>
</dbReference>
<dbReference type="Gene3D" id="3.40.50.12780">
    <property type="entry name" value="N-terminal domain of ligase-like"/>
    <property type="match status" value="1"/>
</dbReference>
<sequence>MVPSKRQALSYPARLCALAAERGEAEAVRFLARDGSETVTSWQELSTMVDRLARSLSDRGIGQGDVVGIALGNVVEHLALVIAVWRVGATTLVMDPSITASAAAALVARSGARLVVGLDLPVQELMAADPGAPLPDRVSCPAKIVLSGGSTGVPKMMCDHRPHVRVPGQSWGRIAPALGFRADQVQLVCGAMSHNAPLTWAQNGLFEGNRIVLMEKFQAERALEAIDRLAVGFVMLVPTMMVRMLDADRRNSARLDSLHTLYHTGAPCAPWLKQAWIDRLGAARVSEMYGSGENTGQTIVTGPEWLAHPGTVGRGFETDIRIRDAAGQEMAAGFPGEIFMRPWDPGSRSEYIGPDAPRPRRDAEGFQSIGDSGWLDTEGYLYLSGRCDDVINSGGAKLHPEGIEAVLLRHPDVLDVAVFGVADREWGERVAASVVARPGAVLSPADLDVFALQHLTREEAPKEWHLADALPRDGFGKLRRRSLRPSA</sequence>
<evidence type="ECO:0000259" key="4">
    <source>
        <dbReference type="Pfam" id="PF13193"/>
    </source>
</evidence>
<evidence type="ECO:0000256" key="2">
    <source>
        <dbReference type="ARBA" id="ARBA00022598"/>
    </source>
</evidence>
<gene>
    <name evidence="6" type="ORF">CDV52_15455</name>
    <name evidence="5" type="ORF">CDV53_18230</name>
</gene>
<dbReference type="Gene3D" id="3.30.300.30">
    <property type="match status" value="1"/>
</dbReference>
<evidence type="ECO:0000313" key="6">
    <source>
        <dbReference type="EMBL" id="OWJ82087.1"/>
    </source>
</evidence>
<accession>A0A212AKT3</accession>
<dbReference type="Proteomes" id="UP000196640">
    <property type="component" value="Unassembled WGS sequence"/>
</dbReference>
<dbReference type="InterPro" id="IPR025110">
    <property type="entry name" value="AMP-bd_C"/>
</dbReference>
<dbReference type="Proteomes" id="UP000214673">
    <property type="component" value="Unassembled WGS sequence"/>
</dbReference>
<dbReference type="Pfam" id="PF13193">
    <property type="entry name" value="AMP-binding_C"/>
    <property type="match status" value="1"/>
</dbReference>
<dbReference type="PANTHER" id="PTHR43201:SF5">
    <property type="entry name" value="MEDIUM-CHAIN ACYL-COA LIGASE ACSF2, MITOCHONDRIAL"/>
    <property type="match status" value="1"/>
</dbReference>
<dbReference type="PANTHER" id="PTHR43201">
    <property type="entry name" value="ACYL-COA SYNTHETASE"/>
    <property type="match status" value="1"/>
</dbReference>
<feature type="domain" description="AMP-dependent synthetase/ligase" evidence="3">
    <location>
        <begin position="19"/>
        <end position="341"/>
    </location>
</feature>
<keyword evidence="8" id="KW-1185">Reference proteome</keyword>
<dbReference type="STRING" id="366616.CG51_14620"/>
<dbReference type="EMBL" id="NIPV01000103">
    <property type="protein sequence ID" value="OWJ71911.1"/>
    <property type="molecule type" value="Genomic_DNA"/>
</dbReference>
<evidence type="ECO:0000313" key="8">
    <source>
        <dbReference type="Proteomes" id="UP000214673"/>
    </source>
</evidence>
<dbReference type="GO" id="GO:0006631">
    <property type="term" value="P:fatty acid metabolic process"/>
    <property type="evidence" value="ECO:0007669"/>
    <property type="project" value="TreeGrafter"/>
</dbReference>
<evidence type="ECO:0000313" key="5">
    <source>
        <dbReference type="EMBL" id="OWJ71911.1"/>
    </source>
</evidence>
<dbReference type="InterPro" id="IPR000873">
    <property type="entry name" value="AMP-dep_synth/lig_dom"/>
</dbReference>
<dbReference type="OrthoDB" id="9803968at2"/>